<reference evidence="1 2" key="1">
    <citation type="submission" date="2012-02" db="EMBL/GenBank/DDBJ databases">
        <title>Improved High-Quality Draft genome of Joostella marina DSM 19592.</title>
        <authorList>
            <consortium name="US DOE Joint Genome Institute (JGI-PGF)"/>
            <person name="Lucas S."/>
            <person name="Copeland A."/>
            <person name="Lapidus A."/>
            <person name="Bruce D."/>
            <person name="Goodwin L."/>
            <person name="Pitluck S."/>
            <person name="Peters L."/>
            <person name="Chertkov O."/>
            <person name="Ovchinnikova G."/>
            <person name="Kyrpides N."/>
            <person name="Mavromatis K."/>
            <person name="Detter J.C."/>
            <person name="Han C."/>
            <person name="Land M."/>
            <person name="Hauser L."/>
            <person name="Markowitz V."/>
            <person name="Cheng J.-F."/>
            <person name="Hugenholtz P."/>
            <person name="Woyke T."/>
            <person name="Wu D."/>
            <person name="Tindall B."/>
            <person name="Brambilla E."/>
            <person name="Klenk H.-P."/>
            <person name="Eisen J.A."/>
        </authorList>
    </citation>
    <scope>NUCLEOTIDE SEQUENCE [LARGE SCALE GENOMIC DNA]</scope>
    <source>
        <strain evidence="1 2">DSM 19592</strain>
    </source>
</reference>
<proteinExistence type="predicted"/>
<dbReference type="HOGENOM" id="CLU_1198491_0_0_10"/>
<evidence type="ECO:0000313" key="2">
    <source>
        <dbReference type="Proteomes" id="UP000004690"/>
    </source>
</evidence>
<protein>
    <submittedName>
        <fullName evidence="1">Uncharacterized protein</fullName>
    </submittedName>
</protein>
<dbReference type="OrthoDB" id="1417543at2"/>
<dbReference type="eggNOG" id="ENOG50302JM">
    <property type="taxonomic scope" value="Bacteria"/>
</dbReference>
<dbReference type="STRING" id="926559.JoomaDRAFT_0744"/>
<accession>I3C2D5</accession>
<keyword evidence="2" id="KW-1185">Reference proteome</keyword>
<dbReference type="EMBL" id="JH651379">
    <property type="protein sequence ID" value="EIJ37778.1"/>
    <property type="molecule type" value="Genomic_DNA"/>
</dbReference>
<sequence length="231" mass="27340">MSGDERYFNFPIWMLRGFMRNSKKSLDDISDYAIYEHYLKLQHGGHTARFKAAQKYFGVVIRDNEKSYNNGSKLYECTPNNSPKVGINTSVFFEYYGDHKTDFEKISLLGFLAIKSIVQNKTYCKVTNRFWLSRMDGRVKSVSENDELSDEVKKYANRWQLTKIKDELIINWGLTHYSRFTRGFYVSFKLSLEELIYQAEKKRKSTLIKQKKFEEKVALNRVLDRIKNEPP</sequence>
<evidence type="ECO:0000313" key="1">
    <source>
        <dbReference type="EMBL" id="EIJ37778.1"/>
    </source>
</evidence>
<organism evidence="1 2">
    <name type="scientific">Galbibacter orientalis DSM 19592</name>
    <dbReference type="NCBI Taxonomy" id="926559"/>
    <lineage>
        <taxon>Bacteria</taxon>
        <taxon>Pseudomonadati</taxon>
        <taxon>Bacteroidota</taxon>
        <taxon>Flavobacteriia</taxon>
        <taxon>Flavobacteriales</taxon>
        <taxon>Flavobacteriaceae</taxon>
        <taxon>Galbibacter</taxon>
    </lineage>
</organism>
<dbReference type="RefSeq" id="WP_008610815.1">
    <property type="nucleotide sequence ID" value="NZ_JH651379.1"/>
</dbReference>
<gene>
    <name evidence="1" type="ORF">JoomaDRAFT_0744</name>
</gene>
<dbReference type="AlphaFoldDB" id="I3C2D5"/>
<name>I3C2D5_9FLAO</name>
<dbReference type="Proteomes" id="UP000004690">
    <property type="component" value="Unassembled WGS sequence"/>
</dbReference>